<dbReference type="AlphaFoldDB" id="A0A3M0G307"/>
<evidence type="ECO:0000313" key="1">
    <source>
        <dbReference type="EMBL" id="RMB56293.1"/>
    </source>
</evidence>
<dbReference type="RefSeq" id="WP_121918560.1">
    <property type="nucleotide sequence ID" value="NZ_REFV01000019.1"/>
</dbReference>
<keyword evidence="2" id="KW-1185">Reference proteome</keyword>
<dbReference type="InterPro" id="IPR016053">
    <property type="entry name" value="Haem_Oase-like"/>
</dbReference>
<sequence>MILKRLKTETDKLHREVEEGNLAKYIMDGSITQPVYERLLRQNFEVYKAVEDCINNRYDVLPEELKPFAGYTKTNALAADIRGFSNLPLPQPDRLITPRKVLSLVGKMYVIEGSMVGVTMIAKKIQSCGALSHIEKHHFYNADSENSMLRWKKFKDAVASLKLSDDDMDTAVQSAKDTFMLFKKAFAKA</sequence>
<evidence type="ECO:0000313" key="2">
    <source>
        <dbReference type="Proteomes" id="UP000281985"/>
    </source>
</evidence>
<proteinExistence type="predicted"/>
<evidence type="ECO:0008006" key="3">
    <source>
        <dbReference type="Google" id="ProtNLM"/>
    </source>
</evidence>
<name>A0A3M0G307_9FLAO</name>
<accession>A0A3M0G307</accession>
<dbReference type="Proteomes" id="UP000281985">
    <property type="component" value="Unassembled WGS sequence"/>
</dbReference>
<gene>
    <name evidence="1" type="ORF">EAX61_15185</name>
</gene>
<dbReference type="EMBL" id="REFV01000019">
    <property type="protein sequence ID" value="RMB56293.1"/>
    <property type="molecule type" value="Genomic_DNA"/>
</dbReference>
<dbReference type="InterPro" id="IPR016084">
    <property type="entry name" value="Haem_Oase-like_multi-hlx"/>
</dbReference>
<dbReference type="CDD" id="cd19166">
    <property type="entry name" value="HemeO-bac"/>
    <property type="match status" value="1"/>
</dbReference>
<dbReference type="GO" id="GO:0004392">
    <property type="term" value="F:heme oxygenase (decyclizing) activity"/>
    <property type="evidence" value="ECO:0007669"/>
    <property type="project" value="InterPro"/>
</dbReference>
<reference evidence="1 2" key="1">
    <citation type="submission" date="2018-10" db="EMBL/GenBank/DDBJ databases">
        <title>Dokdonia luteus sp. nov., isolated from sea water.</title>
        <authorList>
            <person name="Zhou L.Y."/>
            <person name="Du Z.J."/>
        </authorList>
    </citation>
    <scope>NUCLEOTIDE SEQUENCE [LARGE SCALE GENOMIC DNA]</scope>
    <source>
        <strain evidence="1 2">SH27</strain>
    </source>
</reference>
<organism evidence="1 2">
    <name type="scientific">Dokdonia sinensis</name>
    <dbReference type="NCBI Taxonomy" id="2479847"/>
    <lineage>
        <taxon>Bacteria</taxon>
        <taxon>Pseudomonadati</taxon>
        <taxon>Bacteroidota</taxon>
        <taxon>Flavobacteriia</taxon>
        <taxon>Flavobacteriales</taxon>
        <taxon>Flavobacteriaceae</taxon>
        <taxon>Dokdonia</taxon>
    </lineage>
</organism>
<dbReference type="GO" id="GO:0006788">
    <property type="term" value="P:heme oxidation"/>
    <property type="evidence" value="ECO:0007669"/>
    <property type="project" value="InterPro"/>
</dbReference>
<comment type="caution">
    <text evidence="1">The sequence shown here is derived from an EMBL/GenBank/DDBJ whole genome shotgun (WGS) entry which is preliminary data.</text>
</comment>
<dbReference type="SUPFAM" id="SSF48613">
    <property type="entry name" value="Heme oxygenase-like"/>
    <property type="match status" value="1"/>
</dbReference>
<protein>
    <recommendedName>
        <fullName evidence="3">Heme oxygenase</fullName>
    </recommendedName>
</protein>
<dbReference type="Pfam" id="PF01126">
    <property type="entry name" value="Heme_oxygenase"/>
    <property type="match status" value="1"/>
</dbReference>
<dbReference type="OrthoDB" id="114943at2"/>
<dbReference type="Gene3D" id="1.20.910.10">
    <property type="entry name" value="Heme oxygenase-like"/>
    <property type="match status" value="1"/>
</dbReference>